<accession>A0A3P3VQF9</accession>
<dbReference type="Pfam" id="PF14255">
    <property type="entry name" value="Zn_ribbon_21"/>
    <property type="match status" value="1"/>
</dbReference>
<dbReference type="AlphaFoldDB" id="A0A3P3VQF9"/>
<dbReference type="InterPro" id="IPR025990">
    <property type="entry name" value="zinc_ribbon_bacterial"/>
</dbReference>
<reference evidence="1 2" key="2">
    <citation type="submission" date="2018-12" db="EMBL/GenBank/DDBJ databases">
        <title>Simiduia agarivorans gen. nov., sp. nov., a marine, agarolytic bacterium isolated from shallow coastal water from Keelung, Taiwan.</title>
        <authorList>
            <person name="Shieh W.Y."/>
        </authorList>
    </citation>
    <scope>NUCLEOTIDE SEQUENCE [LARGE SCALE GENOMIC DNA]</scope>
    <source>
        <strain evidence="1 2">GTF-13</strain>
    </source>
</reference>
<comment type="caution">
    <text evidence="1">The sequence shown here is derived from an EMBL/GenBank/DDBJ whole genome shotgun (WGS) entry which is preliminary data.</text>
</comment>
<sequence>MNPLDCYGCTCPWCGEAISLWVEVTQLEQQWSEDCPVCCQPMELRATLTPEGQLELVAERDNP</sequence>
<protein>
    <submittedName>
        <fullName evidence="1">CPXCG motif-containing cysteine-rich protein</fullName>
    </submittedName>
</protein>
<organism evidence="1 2">
    <name type="scientific">Aestuariirhabdus litorea</name>
    <dbReference type="NCBI Taxonomy" id="2528527"/>
    <lineage>
        <taxon>Bacteria</taxon>
        <taxon>Pseudomonadati</taxon>
        <taxon>Pseudomonadota</taxon>
        <taxon>Gammaproteobacteria</taxon>
        <taxon>Oceanospirillales</taxon>
        <taxon>Aestuariirhabdaceae</taxon>
        <taxon>Aestuariirhabdus</taxon>
    </lineage>
</organism>
<dbReference type="Proteomes" id="UP000280792">
    <property type="component" value="Unassembled WGS sequence"/>
</dbReference>
<proteinExistence type="predicted"/>
<evidence type="ECO:0000313" key="1">
    <source>
        <dbReference type="EMBL" id="RRJ83053.1"/>
    </source>
</evidence>
<reference evidence="1 2" key="1">
    <citation type="submission" date="2018-08" db="EMBL/GenBank/DDBJ databases">
        <authorList>
            <person name="Khan S.A."/>
        </authorList>
    </citation>
    <scope>NUCLEOTIDE SEQUENCE [LARGE SCALE GENOMIC DNA]</scope>
    <source>
        <strain evidence="1 2">GTF-13</strain>
    </source>
</reference>
<evidence type="ECO:0000313" key="2">
    <source>
        <dbReference type="Proteomes" id="UP000280792"/>
    </source>
</evidence>
<name>A0A3P3VQF9_9GAMM</name>
<dbReference type="EMBL" id="QWEZ01000002">
    <property type="protein sequence ID" value="RRJ83053.1"/>
    <property type="molecule type" value="Genomic_DNA"/>
</dbReference>
<keyword evidence="2" id="KW-1185">Reference proteome</keyword>
<gene>
    <name evidence="1" type="ORF">D0544_14525</name>
</gene>
<dbReference type="RefSeq" id="WP_125017366.1">
    <property type="nucleotide sequence ID" value="NZ_QWEZ01000002.1"/>
</dbReference>